<reference evidence="3" key="1">
    <citation type="submission" date="2022-08" db="UniProtKB">
        <authorList>
            <consortium name="EnsemblMetazoa"/>
        </authorList>
    </citation>
    <scope>IDENTIFICATION</scope>
    <source>
        <strain evidence="3">05x7-T-G4-1.051#20</strain>
    </source>
</reference>
<dbReference type="SUPFAM" id="SSF53335">
    <property type="entry name" value="S-adenosyl-L-methionine-dependent methyltransferases"/>
    <property type="match status" value="1"/>
</dbReference>
<organism evidence="3 4">
    <name type="scientific">Magallana gigas</name>
    <name type="common">Pacific oyster</name>
    <name type="synonym">Crassostrea gigas</name>
    <dbReference type="NCBI Taxonomy" id="29159"/>
    <lineage>
        <taxon>Eukaryota</taxon>
        <taxon>Metazoa</taxon>
        <taxon>Spiralia</taxon>
        <taxon>Lophotrochozoa</taxon>
        <taxon>Mollusca</taxon>
        <taxon>Bivalvia</taxon>
        <taxon>Autobranchia</taxon>
        <taxon>Pteriomorphia</taxon>
        <taxon>Ostreida</taxon>
        <taxon>Ostreoidea</taxon>
        <taxon>Ostreidae</taxon>
        <taxon>Magallana</taxon>
    </lineage>
</organism>
<dbReference type="Pfam" id="PF13679">
    <property type="entry name" value="Methyltransf_32"/>
    <property type="match status" value="2"/>
</dbReference>
<feature type="region of interest" description="Disordered" evidence="1">
    <location>
        <begin position="113"/>
        <end position="133"/>
    </location>
</feature>
<dbReference type="InterPro" id="IPR052220">
    <property type="entry name" value="METTL25"/>
</dbReference>
<evidence type="ECO:0000313" key="4">
    <source>
        <dbReference type="Proteomes" id="UP000005408"/>
    </source>
</evidence>
<dbReference type="OMA" id="YRWITES"/>
<feature type="domain" description="Methyltransferase" evidence="2">
    <location>
        <begin position="145"/>
        <end position="239"/>
    </location>
</feature>
<feature type="region of interest" description="Disordered" evidence="1">
    <location>
        <begin position="261"/>
        <end position="294"/>
    </location>
</feature>
<dbReference type="Proteomes" id="UP000005408">
    <property type="component" value="Unassembled WGS sequence"/>
</dbReference>
<dbReference type="InterPro" id="IPR029063">
    <property type="entry name" value="SAM-dependent_MTases_sf"/>
</dbReference>
<dbReference type="PANTHER" id="PTHR12496:SF2">
    <property type="entry name" value="METHYLTRANSFERASE-LIKE PROTEIN 25B"/>
    <property type="match status" value="1"/>
</dbReference>
<dbReference type="OrthoDB" id="5875367at2759"/>
<name>A0A8W8P241_MAGGI</name>
<proteinExistence type="predicted"/>
<evidence type="ECO:0000259" key="2">
    <source>
        <dbReference type="Pfam" id="PF13679"/>
    </source>
</evidence>
<dbReference type="PANTHER" id="PTHR12496">
    <property type="entry name" value="CGI-41 METHYLTRANSFERASE"/>
    <property type="match status" value="1"/>
</dbReference>
<dbReference type="AlphaFoldDB" id="A0A8W8P241"/>
<protein>
    <recommendedName>
        <fullName evidence="2">Methyltransferase domain-containing protein</fullName>
    </recommendedName>
</protein>
<evidence type="ECO:0000313" key="3">
    <source>
        <dbReference type="EnsemblMetazoa" id="G8344.1:cds"/>
    </source>
</evidence>
<accession>A0A8W8P241</accession>
<sequence length="658" mass="74058">MSLLCDENSVLLLRQYVKKLTEFLSLYTGIIDAYVSDFFTKDHWNGMPLSWKDCLTDTEPPELVWLLTQDSLPSKVYPLSLLAFKQCTQTFSLPRSQQEVKVQDLLQLSSAREKKSGNDHIPSSHKASESNQGYTEYLRKHVKPKKLHEINHLGKTLRALGDVCDCQNIVDVGAGQGHLSRYLTFQHGFKVTTVEAEGCHAPKAQKYDRDAQRQIRKVKEQRGSENQSEADLPNHVTCYITADTTEGEFLDIVQRSFDRTNCSTSSNRDSDPRDSKSTPPQSKSKKSNAFSNLEQRDDRTTCQFNCLDSRKKARLMCDTSCLETTFSKCSVNPCDKWPCSDCDKYKQNLCSSFCQKCQSSSLNISTAQDHHILNENEMCCENLTLALHTEKAENGAIRTNKCEKCIVSDNASVTNEGKEGSLGYQVLSFLGGGDISTRQHFLLTGLHACGDLTPTMLRVFTSCPDIQGLASVGCCYMKLSTAKNLETEPVGYPMSEFVQQLPHSALSYEAREMACHFADSYIQRLKDNPPALKLHCYRAALQWVVLQLQPDFVTGAQKLSIRKAENLSFIQYAIQGLKRLGLSIEIPGDILEGASCFLEQWRQVVIFYSLRLSVSPVVESLILLDRQLYLYEQGVSSHLVPIFDPMTSPRNFVLLARK</sequence>
<dbReference type="InterPro" id="IPR025714">
    <property type="entry name" value="Methyltranfer_dom"/>
</dbReference>
<dbReference type="EnsemblMetazoa" id="G8344.1">
    <property type="protein sequence ID" value="G8344.1:cds"/>
    <property type="gene ID" value="G8344"/>
</dbReference>
<feature type="domain" description="Methyltransferase" evidence="2">
    <location>
        <begin position="376"/>
        <end position="481"/>
    </location>
</feature>
<evidence type="ECO:0000256" key="1">
    <source>
        <dbReference type="SAM" id="MobiDB-lite"/>
    </source>
</evidence>
<keyword evidence="4" id="KW-1185">Reference proteome</keyword>